<feature type="region of interest" description="Disordered" evidence="9">
    <location>
        <begin position="1"/>
        <end position="29"/>
    </location>
</feature>
<protein>
    <recommendedName>
        <fullName evidence="8">Protein transport protein SFT2</fullName>
    </recommendedName>
</protein>
<feature type="transmembrane region" description="Helical" evidence="8">
    <location>
        <begin position="169"/>
        <end position="189"/>
    </location>
</feature>
<feature type="transmembrane region" description="Helical" evidence="8">
    <location>
        <begin position="195"/>
        <end position="215"/>
    </location>
</feature>
<reference evidence="10" key="1">
    <citation type="submission" date="2022-07" db="EMBL/GenBank/DDBJ databases">
        <title>Phylogenomic reconstructions and comparative analyses of Kickxellomycotina fungi.</title>
        <authorList>
            <person name="Reynolds N.K."/>
            <person name="Stajich J.E."/>
            <person name="Barry K."/>
            <person name="Grigoriev I.V."/>
            <person name="Crous P."/>
            <person name="Smith M.E."/>
        </authorList>
    </citation>
    <scope>NUCLEOTIDE SEQUENCE</scope>
    <source>
        <strain evidence="10">RSA 567</strain>
    </source>
</reference>
<keyword evidence="8" id="KW-0333">Golgi apparatus</keyword>
<evidence type="ECO:0000256" key="3">
    <source>
        <dbReference type="ARBA" id="ARBA00022692"/>
    </source>
</evidence>
<comment type="function">
    <text evidence="8">Nonessential protein required for the fusion of transport vesicles derived from the endocytic pathway with the Golgi complex.</text>
</comment>
<dbReference type="Proteomes" id="UP001151582">
    <property type="component" value="Unassembled WGS sequence"/>
</dbReference>
<sequence>MSLTEALRTLRTQNAPQPLSSTSSRGWGYGNSGGNGQVYGSGNINITSSGDPSGGGFFGRLGGLTAPVTSWASDTRNRLQGFMPLGASTPPAHNAGGEWFVMTTWQRYIAFFFCALLGVFCFMLAFFMLPMLVLAPQKFATAFTLGSLLLMLSFAFLKGPKAHFYHLISLSRLPFTLTYVGAMALTLYFSVGKQSYLGTIITSLLQLIALMWYFVSYFPGGTDSLRFATSNFSRGATTLLPL</sequence>
<evidence type="ECO:0000313" key="10">
    <source>
        <dbReference type="EMBL" id="KAJ1979319.1"/>
    </source>
</evidence>
<feature type="transmembrane region" description="Helical" evidence="8">
    <location>
        <begin position="139"/>
        <end position="157"/>
    </location>
</feature>
<accession>A0A9W8B784</accession>
<comment type="subcellular location">
    <subcellularLocation>
        <location evidence="8">Golgi apparatus membrane</location>
        <topology evidence="8">Multi-pass membrane protein</topology>
    </subcellularLocation>
    <subcellularLocation>
        <location evidence="1">Membrane</location>
        <topology evidence="1">Multi-pass membrane protein</topology>
    </subcellularLocation>
</comment>
<evidence type="ECO:0000256" key="5">
    <source>
        <dbReference type="ARBA" id="ARBA00022989"/>
    </source>
</evidence>
<organism evidence="10 11">
    <name type="scientific">Dimargaris verticillata</name>
    <dbReference type="NCBI Taxonomy" id="2761393"/>
    <lineage>
        <taxon>Eukaryota</taxon>
        <taxon>Fungi</taxon>
        <taxon>Fungi incertae sedis</taxon>
        <taxon>Zoopagomycota</taxon>
        <taxon>Kickxellomycotina</taxon>
        <taxon>Dimargaritomycetes</taxon>
        <taxon>Dimargaritales</taxon>
        <taxon>Dimargaritaceae</taxon>
        <taxon>Dimargaris</taxon>
    </lineage>
</organism>
<evidence type="ECO:0000256" key="4">
    <source>
        <dbReference type="ARBA" id="ARBA00022927"/>
    </source>
</evidence>
<dbReference type="AlphaFoldDB" id="A0A9W8B784"/>
<comment type="caution">
    <text evidence="10">The sequence shown here is derived from an EMBL/GenBank/DDBJ whole genome shotgun (WGS) entry which is preliminary data.</text>
</comment>
<comment type="similarity">
    <text evidence="7 8">Belongs to the SFT2 family.</text>
</comment>
<dbReference type="PANTHER" id="PTHR23137">
    <property type="entry name" value="VESICLE TRANSPORT PROTEIN-RELATED"/>
    <property type="match status" value="1"/>
</dbReference>
<keyword evidence="11" id="KW-1185">Reference proteome</keyword>
<evidence type="ECO:0000256" key="7">
    <source>
        <dbReference type="ARBA" id="ARBA00025800"/>
    </source>
</evidence>
<dbReference type="GO" id="GO:0000139">
    <property type="term" value="C:Golgi membrane"/>
    <property type="evidence" value="ECO:0007669"/>
    <property type="project" value="UniProtKB-SubCell"/>
</dbReference>
<dbReference type="GO" id="GO:0016192">
    <property type="term" value="P:vesicle-mediated transport"/>
    <property type="evidence" value="ECO:0007669"/>
    <property type="project" value="InterPro"/>
</dbReference>
<dbReference type="Pfam" id="PF04178">
    <property type="entry name" value="Got1"/>
    <property type="match status" value="1"/>
</dbReference>
<dbReference type="InterPro" id="IPR011691">
    <property type="entry name" value="Vesicle_transpt_SFT2"/>
</dbReference>
<dbReference type="OrthoDB" id="660759at2759"/>
<evidence type="ECO:0000256" key="8">
    <source>
        <dbReference type="RuleBase" id="RU363111"/>
    </source>
</evidence>
<evidence type="ECO:0000313" key="11">
    <source>
        <dbReference type="Proteomes" id="UP001151582"/>
    </source>
</evidence>
<dbReference type="InterPro" id="IPR007305">
    <property type="entry name" value="Vesicle_transpt_Got1/SFT2"/>
</dbReference>
<feature type="transmembrane region" description="Helical" evidence="8">
    <location>
        <begin position="108"/>
        <end position="133"/>
    </location>
</feature>
<keyword evidence="4 8" id="KW-0653">Protein transport</keyword>
<dbReference type="PANTHER" id="PTHR23137:SF36">
    <property type="entry name" value="VESICLE TRANSPORT PROTEIN SFT2C"/>
    <property type="match status" value="1"/>
</dbReference>
<keyword evidence="3 8" id="KW-0812">Transmembrane</keyword>
<keyword evidence="2 8" id="KW-0813">Transport</keyword>
<feature type="compositionally biased region" description="Polar residues" evidence="9">
    <location>
        <begin position="10"/>
        <end position="22"/>
    </location>
</feature>
<evidence type="ECO:0000256" key="1">
    <source>
        <dbReference type="ARBA" id="ARBA00004141"/>
    </source>
</evidence>
<evidence type="ECO:0000256" key="9">
    <source>
        <dbReference type="SAM" id="MobiDB-lite"/>
    </source>
</evidence>
<evidence type="ECO:0000256" key="6">
    <source>
        <dbReference type="ARBA" id="ARBA00023136"/>
    </source>
</evidence>
<dbReference type="EMBL" id="JANBQB010000225">
    <property type="protein sequence ID" value="KAJ1979319.1"/>
    <property type="molecule type" value="Genomic_DNA"/>
</dbReference>
<keyword evidence="5 8" id="KW-1133">Transmembrane helix</keyword>
<evidence type="ECO:0000256" key="2">
    <source>
        <dbReference type="ARBA" id="ARBA00022448"/>
    </source>
</evidence>
<gene>
    <name evidence="10" type="primary">SFT2</name>
    <name evidence="10" type="ORF">H4R34_002873</name>
</gene>
<keyword evidence="6 8" id="KW-0472">Membrane</keyword>
<proteinExistence type="inferred from homology"/>
<name>A0A9W8B784_9FUNG</name>
<dbReference type="GO" id="GO:0015031">
    <property type="term" value="P:protein transport"/>
    <property type="evidence" value="ECO:0007669"/>
    <property type="project" value="UniProtKB-KW"/>
</dbReference>